<evidence type="ECO:0000313" key="3">
    <source>
        <dbReference type="Proteomes" id="UP001521137"/>
    </source>
</evidence>
<reference evidence="2 3" key="1">
    <citation type="submission" date="2022-01" db="EMBL/GenBank/DDBJ databases">
        <title>Paraglaciecola sp. G1-23.</title>
        <authorList>
            <person name="Jin M.S."/>
            <person name="Han D.M."/>
            <person name="Kim H.M."/>
            <person name="Jeon C.O."/>
        </authorList>
    </citation>
    <scope>NUCLEOTIDE SEQUENCE [LARGE SCALE GENOMIC DNA]</scope>
    <source>
        <strain evidence="2 3">G1-23</strain>
    </source>
</reference>
<accession>A0ABS9D1N4</accession>
<proteinExistence type="predicted"/>
<dbReference type="Proteomes" id="UP001521137">
    <property type="component" value="Unassembled WGS sequence"/>
</dbReference>
<dbReference type="CDD" id="cd03468">
    <property type="entry name" value="PolY_like"/>
    <property type="match status" value="1"/>
</dbReference>
<name>A0ABS9D1N4_9ALTE</name>
<dbReference type="InterPro" id="IPR050356">
    <property type="entry name" value="SulA_CellDiv_inhibitor"/>
</dbReference>
<organism evidence="2 3">
    <name type="scientific">Paraglaciecola algarum</name>
    <dbReference type="NCBI Taxonomy" id="3050085"/>
    <lineage>
        <taxon>Bacteria</taxon>
        <taxon>Pseudomonadati</taxon>
        <taxon>Pseudomonadota</taxon>
        <taxon>Gammaproteobacteria</taxon>
        <taxon>Alteromonadales</taxon>
        <taxon>Alteromonadaceae</taxon>
        <taxon>Paraglaciecola</taxon>
    </lineage>
</organism>
<dbReference type="PANTHER" id="PTHR35369">
    <property type="entry name" value="BLR3025 PROTEIN-RELATED"/>
    <property type="match status" value="1"/>
</dbReference>
<evidence type="ECO:0000256" key="1">
    <source>
        <dbReference type="ARBA" id="ARBA00022763"/>
    </source>
</evidence>
<sequence>MNKLWLYLSFPQLQLDSLLQQSTSEQSLHKENSQKPWVIWHEEKHQICQLNQTAYQAGIRVGMGLGTAAMLKHDIEVVLYQEKISQGMLSDIAHQLYLISSDISFWGSTGLLLQAHNMLTMYGGLPQYWQMIQQHIPNAITYHYASGHSPLAARLLATTKWNTITDDHSSIQQAIQPLSLQHTELSSAVVKKLARVGLHTLHDLLKIPFADLAKRFDADVTHYIGQLTNQISHPIHCFHPKQTFERYLELLFDIENLQTLLKPLKILLTALASFLKSRDLLTHTLHIKLYLRDTPSVDIKVESRQGEYQMDVWLSLITLKFENLSLSSPAYAISLKVDNTFVRSPDKQDLFSRKQGTFSRLQLQSLLQAKLGDDALTTPQLSNDFRPELMLNNTLTNMSSNQAIHLQPMRPSFLLSKPAPLQEKVSIAYGPERIHTAWWDQDTVIRDYFIAYNSIGQWYWIYKTPDNQWYLHGIFS</sequence>
<comment type="caution">
    <text evidence="2">The sequence shown here is derived from an EMBL/GenBank/DDBJ whole genome shotgun (WGS) entry which is preliminary data.</text>
</comment>
<protein>
    <submittedName>
        <fullName evidence="2">DNA polymerase Y family protein</fullName>
    </submittedName>
</protein>
<dbReference type="SUPFAM" id="SSF56672">
    <property type="entry name" value="DNA/RNA polymerases"/>
    <property type="match status" value="1"/>
</dbReference>
<keyword evidence="3" id="KW-1185">Reference proteome</keyword>
<dbReference type="PANTHER" id="PTHR35369:SF2">
    <property type="entry name" value="BLR3025 PROTEIN"/>
    <property type="match status" value="1"/>
</dbReference>
<gene>
    <name evidence="2" type="ORF">L0668_00295</name>
</gene>
<dbReference type="RefSeq" id="WP_235310065.1">
    <property type="nucleotide sequence ID" value="NZ_JAKGAS010000001.1"/>
</dbReference>
<dbReference type="EMBL" id="JAKGAS010000001">
    <property type="protein sequence ID" value="MCF2946534.1"/>
    <property type="molecule type" value="Genomic_DNA"/>
</dbReference>
<keyword evidence="1" id="KW-0227">DNA damage</keyword>
<evidence type="ECO:0000313" key="2">
    <source>
        <dbReference type="EMBL" id="MCF2946534.1"/>
    </source>
</evidence>
<dbReference type="InterPro" id="IPR043502">
    <property type="entry name" value="DNA/RNA_pol_sf"/>
</dbReference>